<dbReference type="EMBL" id="MDZC01000068">
    <property type="protein sequence ID" value="OGX84694.1"/>
    <property type="molecule type" value="Genomic_DNA"/>
</dbReference>
<proteinExistence type="predicted"/>
<protein>
    <submittedName>
        <fullName evidence="4">Resolvase</fullName>
    </submittedName>
</protein>
<evidence type="ECO:0000313" key="5">
    <source>
        <dbReference type="Proteomes" id="UP000177791"/>
    </source>
</evidence>
<keyword evidence="1" id="KW-0238">DNA-binding</keyword>
<dbReference type="STRING" id="1908236.BEN48_02870"/>
<evidence type="ECO:0000313" key="4">
    <source>
        <dbReference type="EMBL" id="OGX84694.1"/>
    </source>
</evidence>
<comment type="caution">
    <text evidence="4">The sequence shown here is derived from an EMBL/GenBank/DDBJ whole genome shotgun (WGS) entry which is preliminary data.</text>
</comment>
<dbReference type="Proteomes" id="UP000177791">
    <property type="component" value="Unassembled WGS sequence"/>
</dbReference>
<evidence type="ECO:0000256" key="1">
    <source>
        <dbReference type="ARBA" id="ARBA00023125"/>
    </source>
</evidence>
<dbReference type="Pfam" id="PF00239">
    <property type="entry name" value="Resolvase"/>
    <property type="match status" value="1"/>
</dbReference>
<reference evidence="4 5" key="1">
    <citation type="submission" date="2016-08" db="EMBL/GenBank/DDBJ databases">
        <title>Hymenobacter coccineus sp. nov., Hymenobacter lapidarius sp. nov. and Hymenobacter glacialis sp. nov., isolated from Antarctic soil.</title>
        <authorList>
            <person name="Sedlacek I."/>
            <person name="Kralova S."/>
            <person name="Kyrova K."/>
            <person name="Maslanova I."/>
            <person name="Stankova E."/>
            <person name="Vrbovska V."/>
            <person name="Nemec M."/>
            <person name="Bartak M."/>
            <person name="Svec P."/>
            <person name="Busse H.-J."/>
            <person name="Pantucek R."/>
        </authorList>
    </citation>
    <scope>NUCLEOTIDE SEQUENCE [LARGE SCALE GENOMIC DNA]</scope>
    <source>
        <strain evidence="4 5">CCM 8648</strain>
    </source>
</reference>
<dbReference type="RefSeq" id="WP_070734832.1">
    <property type="nucleotide sequence ID" value="NZ_MDZC01000068.1"/>
</dbReference>
<gene>
    <name evidence="4" type="ORF">BEN48_02870</name>
</gene>
<feature type="domain" description="Resolvase/invertase-type recombinase catalytic" evidence="3">
    <location>
        <begin position="3"/>
        <end position="138"/>
    </location>
</feature>
<evidence type="ECO:0000256" key="2">
    <source>
        <dbReference type="ARBA" id="ARBA00023172"/>
    </source>
</evidence>
<dbReference type="SUPFAM" id="SSF53041">
    <property type="entry name" value="Resolvase-like"/>
    <property type="match status" value="1"/>
</dbReference>
<dbReference type="AlphaFoldDB" id="A0A1G1T1D5"/>
<keyword evidence="5" id="KW-1185">Reference proteome</keyword>
<name>A0A1G1T1D5_9BACT</name>
<dbReference type="PANTHER" id="PTHR30461">
    <property type="entry name" value="DNA-INVERTASE FROM LAMBDOID PROPHAGE"/>
    <property type="match status" value="1"/>
</dbReference>
<dbReference type="SMART" id="SM00857">
    <property type="entry name" value="Resolvase"/>
    <property type="match status" value="1"/>
</dbReference>
<dbReference type="InterPro" id="IPR050639">
    <property type="entry name" value="SSR_resolvase"/>
</dbReference>
<dbReference type="PANTHER" id="PTHR30461:SF2">
    <property type="entry name" value="SERINE RECOMBINASE PINE-RELATED"/>
    <property type="match status" value="1"/>
</dbReference>
<accession>A0A1G1T1D5</accession>
<sequence length="222" mass="24035">MKTYVAYYRVSTQKQGQSGLGLEAQQAAVASFVGSHATVVAEFIEVESGKKDNRSKLTEAIDQAKRTGSVLLIAKLDRLSRNAGFIFALRDSGVSFQCCDMPDANTLNIGIFAVIAQHEREMISKRTKDALAAKKARGEKLGTPANLTAAGRLKSIEVRKANATAHTSNVQASDIVADKLRLNMTLKAVADHLNAKGYRTRRGGQYSPTHVYRLAKQLAPSS</sequence>
<evidence type="ECO:0000259" key="3">
    <source>
        <dbReference type="PROSITE" id="PS51736"/>
    </source>
</evidence>
<dbReference type="GO" id="GO:0000150">
    <property type="term" value="F:DNA strand exchange activity"/>
    <property type="evidence" value="ECO:0007669"/>
    <property type="project" value="InterPro"/>
</dbReference>
<dbReference type="InterPro" id="IPR006119">
    <property type="entry name" value="Resolv_N"/>
</dbReference>
<dbReference type="OrthoDB" id="2290206at2"/>
<dbReference type="CDD" id="cd00338">
    <property type="entry name" value="Ser_Recombinase"/>
    <property type="match status" value="1"/>
</dbReference>
<dbReference type="InterPro" id="IPR036162">
    <property type="entry name" value="Resolvase-like_N_sf"/>
</dbReference>
<dbReference type="PROSITE" id="PS51736">
    <property type="entry name" value="RECOMBINASES_3"/>
    <property type="match status" value="1"/>
</dbReference>
<dbReference type="GO" id="GO:0003677">
    <property type="term" value="F:DNA binding"/>
    <property type="evidence" value="ECO:0007669"/>
    <property type="project" value="UniProtKB-KW"/>
</dbReference>
<keyword evidence="2" id="KW-0233">DNA recombination</keyword>
<dbReference type="Gene3D" id="3.40.50.1390">
    <property type="entry name" value="Resolvase, N-terminal catalytic domain"/>
    <property type="match status" value="1"/>
</dbReference>
<organism evidence="4 5">
    <name type="scientific">Hymenobacter glacialis</name>
    <dbReference type="NCBI Taxonomy" id="1908236"/>
    <lineage>
        <taxon>Bacteria</taxon>
        <taxon>Pseudomonadati</taxon>
        <taxon>Bacteroidota</taxon>
        <taxon>Cytophagia</taxon>
        <taxon>Cytophagales</taxon>
        <taxon>Hymenobacteraceae</taxon>
        <taxon>Hymenobacter</taxon>
    </lineage>
</organism>